<evidence type="ECO:0000256" key="2">
    <source>
        <dbReference type="SAM" id="SignalP"/>
    </source>
</evidence>
<gene>
    <name evidence="4" type="ORF">SAMN05444001_11680</name>
</gene>
<feature type="domain" description="Heparinase II C-terminal" evidence="3">
    <location>
        <begin position="833"/>
        <end position="906"/>
    </location>
</feature>
<feature type="chain" id="PRO_5034137431" evidence="2">
    <location>
        <begin position="21"/>
        <end position="916"/>
    </location>
</feature>
<protein>
    <submittedName>
        <fullName evidence="4">Heparin/heparan-sulfate lyase</fullName>
    </submittedName>
</protein>
<dbReference type="Pfam" id="PF18675">
    <property type="entry name" value="HepII_C"/>
    <property type="match status" value="1"/>
</dbReference>
<dbReference type="InterPro" id="IPR040925">
    <property type="entry name" value="HepII_C"/>
</dbReference>
<dbReference type="SUPFAM" id="SSF48230">
    <property type="entry name" value="Chondroitin AC/alginate lyase"/>
    <property type="match status" value="1"/>
</dbReference>
<feature type="region of interest" description="Disordered" evidence="1">
    <location>
        <begin position="619"/>
        <end position="643"/>
    </location>
</feature>
<dbReference type="Gene3D" id="2.70.98.70">
    <property type="match status" value="1"/>
</dbReference>
<dbReference type="Gene3D" id="1.50.10.100">
    <property type="entry name" value="Chondroitin AC/alginate lyase"/>
    <property type="match status" value="1"/>
</dbReference>
<dbReference type="GO" id="GO:0016829">
    <property type="term" value="F:lyase activity"/>
    <property type="evidence" value="ECO:0007669"/>
    <property type="project" value="UniProtKB-KW"/>
</dbReference>
<dbReference type="InterPro" id="IPR008929">
    <property type="entry name" value="Chondroitin_lyas"/>
</dbReference>
<evidence type="ECO:0000313" key="5">
    <source>
        <dbReference type="Proteomes" id="UP000236725"/>
    </source>
</evidence>
<evidence type="ECO:0000313" key="4">
    <source>
        <dbReference type="EMBL" id="SEG14248.1"/>
    </source>
</evidence>
<evidence type="ECO:0000259" key="3">
    <source>
        <dbReference type="Pfam" id="PF18675"/>
    </source>
</evidence>
<dbReference type="EMBL" id="FNVS01000016">
    <property type="protein sequence ID" value="SEG14248.1"/>
    <property type="molecule type" value="Genomic_DNA"/>
</dbReference>
<sequence>MSTCKNHILFFLVFFTACMAVTVLSAENYSLQKRTAEDEKYKATLTVDYAKNNNKTTNVIYKTASPKTKLLTLKKGVSERVNTDTETDPDIVYKVKVPEAGRYRLFADVIRHEVIKPGMNVETRLVKIQINNQRVTRRIVSNLHEYSGHDLGIFNLETGQELKLWLPEKISFEAIRIEKYVPLEVPADAASYVPTVVPPTDRPRLWVNKNNIADVRENLTKGENLAIWQIVEKTAKEPFPFQFNIRKEIFYNTELEDAVIIKSFYYLMTGNREIGKEAVRLAVDYLSVLEFGNVKSGDITREIGKAIYTAAITYDWCYNLLDEKDKQSLYDNMMRLAPDMEIGWPPFKEHVVNGHASEAQVNRDFLAMSIAIYDKDPEPYRYISYLLLEHLIPMRAFEYQSPRHNQGFDYGAYRHGWEMHAAWMFYRMTGVRVFNDNVADLRKYWLYMRLPAGERMYDGDKFSKTHFAYPETLLLDYSYADDAVTKGEFERRGGLERAKDNPVLFLLVNNPDLKAEHDLTSLPLSTEFGPVLGSLIARTGWNMDKTSNDVVAEIRGGGYHFGNHKHADAGSFQIYYRGQQVADLGIYGAYGTPYDFNFYKRSVSHNMILVKDPDEKLANRTKINDGGSRFNQRNPKSPDEAKNDPWFDYGTVLSADFEANTLKPSYSYFKADLTAAYYSKVANYTRSFCFLNMNREDVPAVIILADDLFASKDNFDAYWKINTLNKPGRLGTDVVLQNNKDGFVGKTHINMLLPLPENREIEISSLKDSSSVLGPQYQIKSSYPEANGYQVVAFPKKKEKHNRFLTVFQMTADNTKPMPVDFKEENGQYIICLQDRMVCLSSGYQQIQSPFTLKVDQSSESQILITDLKPGFWNVQSENGAININFKVKTGKNTIFFRGGKGRYLITPGRSYELGK</sequence>
<dbReference type="AlphaFoldDB" id="A0A8G2F280"/>
<keyword evidence="2" id="KW-0732">Signal</keyword>
<keyword evidence="4" id="KW-0456">Lyase</keyword>
<dbReference type="PROSITE" id="PS51257">
    <property type="entry name" value="PROKAR_LIPOPROTEIN"/>
    <property type="match status" value="1"/>
</dbReference>
<evidence type="ECO:0000256" key="1">
    <source>
        <dbReference type="SAM" id="MobiDB-lite"/>
    </source>
</evidence>
<accession>A0A8G2F280</accession>
<organism evidence="4 5">
    <name type="scientific">Parabacteroides chinchillae</name>
    <dbReference type="NCBI Taxonomy" id="871327"/>
    <lineage>
        <taxon>Bacteria</taxon>
        <taxon>Pseudomonadati</taxon>
        <taxon>Bacteroidota</taxon>
        <taxon>Bacteroidia</taxon>
        <taxon>Bacteroidales</taxon>
        <taxon>Tannerellaceae</taxon>
        <taxon>Parabacteroides</taxon>
    </lineage>
</organism>
<name>A0A8G2F280_9BACT</name>
<proteinExistence type="predicted"/>
<dbReference type="Gene3D" id="2.60.40.2750">
    <property type="match status" value="1"/>
</dbReference>
<feature type="signal peptide" evidence="2">
    <location>
        <begin position="1"/>
        <end position="20"/>
    </location>
</feature>
<keyword evidence="5" id="KW-1185">Reference proteome</keyword>
<dbReference type="Proteomes" id="UP000236725">
    <property type="component" value="Unassembled WGS sequence"/>
</dbReference>
<dbReference type="RefSeq" id="WP_103984024.1">
    <property type="nucleotide sequence ID" value="NZ_FNVS01000016.1"/>
</dbReference>
<comment type="caution">
    <text evidence="4">The sequence shown here is derived from an EMBL/GenBank/DDBJ whole genome shotgun (WGS) entry which is preliminary data.</text>
</comment>
<reference evidence="4 5" key="1">
    <citation type="submission" date="2016-10" db="EMBL/GenBank/DDBJ databases">
        <authorList>
            <person name="Varghese N."/>
            <person name="Submissions S."/>
        </authorList>
    </citation>
    <scope>NUCLEOTIDE SEQUENCE [LARGE SCALE GENOMIC DNA]</scope>
    <source>
        <strain evidence="4 5">DSM 29073</strain>
    </source>
</reference>